<evidence type="ECO:0000313" key="1">
    <source>
        <dbReference type="EMBL" id="KAK2639702.1"/>
    </source>
</evidence>
<protein>
    <submittedName>
        <fullName evidence="1">Uncharacterized protein</fullName>
    </submittedName>
</protein>
<gene>
    <name evidence="1" type="ORF">Ddye_027497</name>
</gene>
<accession>A0AAD9TPN1</accession>
<organism evidence="1 2">
    <name type="scientific">Dipteronia dyeriana</name>
    <dbReference type="NCBI Taxonomy" id="168575"/>
    <lineage>
        <taxon>Eukaryota</taxon>
        <taxon>Viridiplantae</taxon>
        <taxon>Streptophyta</taxon>
        <taxon>Embryophyta</taxon>
        <taxon>Tracheophyta</taxon>
        <taxon>Spermatophyta</taxon>
        <taxon>Magnoliopsida</taxon>
        <taxon>eudicotyledons</taxon>
        <taxon>Gunneridae</taxon>
        <taxon>Pentapetalae</taxon>
        <taxon>rosids</taxon>
        <taxon>malvids</taxon>
        <taxon>Sapindales</taxon>
        <taxon>Sapindaceae</taxon>
        <taxon>Hippocastanoideae</taxon>
        <taxon>Acereae</taxon>
        <taxon>Dipteronia</taxon>
    </lineage>
</organism>
<dbReference type="Proteomes" id="UP001280121">
    <property type="component" value="Unassembled WGS sequence"/>
</dbReference>
<name>A0AAD9TPN1_9ROSI</name>
<keyword evidence="2" id="KW-1185">Reference proteome</keyword>
<evidence type="ECO:0000313" key="2">
    <source>
        <dbReference type="Proteomes" id="UP001280121"/>
    </source>
</evidence>
<dbReference type="EMBL" id="JANJYI010000008">
    <property type="protein sequence ID" value="KAK2639702.1"/>
    <property type="molecule type" value="Genomic_DNA"/>
</dbReference>
<proteinExistence type="predicted"/>
<dbReference type="AlphaFoldDB" id="A0AAD9TPN1"/>
<comment type="caution">
    <text evidence="1">The sequence shown here is derived from an EMBL/GenBank/DDBJ whole genome shotgun (WGS) entry which is preliminary data.</text>
</comment>
<reference evidence="1" key="1">
    <citation type="journal article" date="2023" name="Plant J.">
        <title>Genome sequences and population genomics provide insights into the demographic history, inbreeding, and mutation load of two 'living fossil' tree species of Dipteronia.</title>
        <authorList>
            <person name="Feng Y."/>
            <person name="Comes H.P."/>
            <person name="Chen J."/>
            <person name="Zhu S."/>
            <person name="Lu R."/>
            <person name="Zhang X."/>
            <person name="Li P."/>
            <person name="Qiu J."/>
            <person name="Olsen K.M."/>
            <person name="Qiu Y."/>
        </authorList>
    </citation>
    <scope>NUCLEOTIDE SEQUENCE</scope>
    <source>
        <strain evidence="1">KIB01</strain>
    </source>
</reference>
<sequence>MPLRQHMLLEVGEFYIWWWVAGLHQRITWCEDLLSQLTKALMKEKTITGHSQSDLDCSVQMIYMQSPTNRSEIIRQKKEEIEQSKSFEKLPENLQKQIKRYQSEKWEESDEFGNLFNNDDLRRNIKRQLCVELLLKVSKAHKTNHSLNQRNSPRIPRVRERNIYVIDFKGKQLYSNKSF</sequence>